<feature type="compositionally biased region" description="Acidic residues" evidence="1">
    <location>
        <begin position="65"/>
        <end position="79"/>
    </location>
</feature>
<protein>
    <recommendedName>
        <fullName evidence="2">DUF2423 domain-containing protein</fullName>
    </recommendedName>
</protein>
<dbReference type="InterPro" id="IPR019434">
    <property type="entry name" value="DUF2423"/>
</dbReference>
<feature type="region of interest" description="Disordered" evidence="1">
    <location>
        <begin position="53"/>
        <end position="82"/>
    </location>
</feature>
<evidence type="ECO:0000256" key="1">
    <source>
        <dbReference type="SAM" id="MobiDB-lite"/>
    </source>
</evidence>
<name>A0A7S0SX87_9STRA</name>
<reference evidence="3" key="1">
    <citation type="submission" date="2021-01" db="EMBL/GenBank/DDBJ databases">
        <authorList>
            <person name="Corre E."/>
            <person name="Pelletier E."/>
            <person name="Niang G."/>
            <person name="Scheremetjew M."/>
            <person name="Finn R."/>
            <person name="Kale V."/>
            <person name="Holt S."/>
            <person name="Cochrane G."/>
            <person name="Meng A."/>
            <person name="Brown T."/>
            <person name="Cohen L."/>
        </authorList>
    </citation>
    <scope>NUCLEOTIDE SEQUENCE</scope>
    <source>
        <strain evidence="3">UTEXLB2642</strain>
    </source>
</reference>
<feature type="domain" description="DUF2423" evidence="2">
    <location>
        <begin position="1"/>
        <end position="39"/>
    </location>
</feature>
<organism evidence="3">
    <name type="scientific">Chromulina nebulosa</name>
    <dbReference type="NCBI Taxonomy" id="96789"/>
    <lineage>
        <taxon>Eukaryota</taxon>
        <taxon>Sar</taxon>
        <taxon>Stramenopiles</taxon>
        <taxon>Ochrophyta</taxon>
        <taxon>Chrysophyceae</taxon>
        <taxon>Chromulinales</taxon>
        <taxon>Chromulinaceae</taxon>
        <taxon>Chromulina</taxon>
    </lineage>
</organism>
<dbReference type="EMBL" id="HBFD01004988">
    <property type="protein sequence ID" value="CAD8719340.1"/>
    <property type="molecule type" value="Transcribed_RNA"/>
</dbReference>
<gene>
    <name evidence="3" type="ORF">CNEB1095_LOCUS3270</name>
</gene>
<evidence type="ECO:0000259" key="2">
    <source>
        <dbReference type="Pfam" id="PF10338"/>
    </source>
</evidence>
<evidence type="ECO:0000313" key="3">
    <source>
        <dbReference type="EMBL" id="CAD8719340.1"/>
    </source>
</evidence>
<accession>A0A7S0SX87</accession>
<dbReference type="AlphaFoldDB" id="A0A7S0SX87"/>
<dbReference type="Pfam" id="PF10338">
    <property type="entry name" value="YBL028C_N"/>
    <property type="match status" value="1"/>
</dbReference>
<sequence>MAKGIRSKVKRRNRTQLRKTIMEPIQNHRQLVINNKQKKFIEYKKQTTLTGLKNTLTSPKNDKTESDDDMEDEDVEEIVTTDSASNDEVAPLVLQSDYVDKTVKKYNRDMSWLK</sequence>
<proteinExistence type="predicted"/>